<evidence type="ECO:0000256" key="1">
    <source>
        <dbReference type="SAM" id="Phobius"/>
    </source>
</evidence>
<dbReference type="EMBL" id="GGMS01002006">
    <property type="protein sequence ID" value="MBY71209.1"/>
    <property type="molecule type" value="Transcribed_RNA"/>
</dbReference>
<protein>
    <submittedName>
        <fullName evidence="2">Uncharacterized protein</fullName>
    </submittedName>
</protein>
<feature type="transmembrane region" description="Helical" evidence="1">
    <location>
        <begin position="12"/>
        <end position="35"/>
    </location>
</feature>
<evidence type="ECO:0000313" key="2">
    <source>
        <dbReference type="EMBL" id="MBY71209.1"/>
    </source>
</evidence>
<organism evidence="2">
    <name type="scientific">Sipha flava</name>
    <name type="common">yellow sugarcane aphid</name>
    <dbReference type="NCBI Taxonomy" id="143950"/>
    <lineage>
        <taxon>Eukaryota</taxon>
        <taxon>Metazoa</taxon>
        <taxon>Ecdysozoa</taxon>
        <taxon>Arthropoda</taxon>
        <taxon>Hexapoda</taxon>
        <taxon>Insecta</taxon>
        <taxon>Pterygota</taxon>
        <taxon>Neoptera</taxon>
        <taxon>Paraneoptera</taxon>
        <taxon>Hemiptera</taxon>
        <taxon>Sternorrhyncha</taxon>
        <taxon>Aphidomorpha</taxon>
        <taxon>Aphidoidea</taxon>
        <taxon>Aphididae</taxon>
        <taxon>Sipha</taxon>
    </lineage>
</organism>
<name>A0A2S2Q0I7_9HEMI</name>
<feature type="transmembrane region" description="Helical" evidence="1">
    <location>
        <begin position="42"/>
        <end position="68"/>
    </location>
</feature>
<sequence length="143" mass="16445">MFSVPLVFSSSFVFNFNVMALRHFILHVATGGLCLRGNVHRPIFLLLFLFLSSKLHLPVFCSCCSYQITYLLVLFVLREFFFLVKIVRAIIAYHLIVSSWSKVVIDCQQNIVSFVFFRVVCTLQQPLYCELNIVLLLAALLSM</sequence>
<proteinExistence type="predicted"/>
<keyword evidence="1" id="KW-0812">Transmembrane</keyword>
<accession>A0A2S2Q0I7</accession>
<keyword evidence="1" id="KW-1133">Transmembrane helix</keyword>
<reference evidence="2" key="1">
    <citation type="submission" date="2018-04" db="EMBL/GenBank/DDBJ databases">
        <title>Transcriptome assembly of Sipha flava.</title>
        <authorList>
            <person name="Scully E.D."/>
            <person name="Geib S.M."/>
            <person name="Palmer N.A."/>
            <person name="Koch K."/>
            <person name="Bradshaw J."/>
            <person name="Heng-Moss T."/>
            <person name="Sarath G."/>
        </authorList>
    </citation>
    <scope>NUCLEOTIDE SEQUENCE</scope>
</reference>
<gene>
    <name evidence="2" type="ORF">g.101775</name>
</gene>
<dbReference type="AlphaFoldDB" id="A0A2S2Q0I7"/>
<keyword evidence="1" id="KW-0472">Membrane</keyword>